<protein>
    <submittedName>
        <fullName evidence="3">DNA polymerase Y family protein</fullName>
    </submittedName>
</protein>
<evidence type="ECO:0000256" key="1">
    <source>
        <dbReference type="ARBA" id="ARBA00022763"/>
    </source>
</evidence>
<evidence type="ECO:0000256" key="2">
    <source>
        <dbReference type="SAM" id="MobiDB-lite"/>
    </source>
</evidence>
<dbReference type="GO" id="GO:0006281">
    <property type="term" value="P:DNA repair"/>
    <property type="evidence" value="ECO:0007669"/>
    <property type="project" value="TreeGrafter"/>
</dbReference>
<gene>
    <name evidence="3" type="ORF">J0I24_14325</name>
</gene>
<dbReference type="InterPro" id="IPR043502">
    <property type="entry name" value="DNA/RNA_pol_sf"/>
</dbReference>
<accession>A0A8I1MXK9</accession>
<proteinExistence type="predicted"/>
<dbReference type="PANTHER" id="PTHR35369">
    <property type="entry name" value="BLR3025 PROTEIN-RELATED"/>
    <property type="match status" value="1"/>
</dbReference>
<dbReference type="InterPro" id="IPR050356">
    <property type="entry name" value="SulA_CellDiv_inhibitor"/>
</dbReference>
<dbReference type="RefSeq" id="WP_276732235.1">
    <property type="nucleotide sequence ID" value="NZ_JAFKMR010000031.1"/>
</dbReference>
<evidence type="ECO:0000313" key="3">
    <source>
        <dbReference type="EMBL" id="MBN8745458.1"/>
    </source>
</evidence>
<dbReference type="EMBL" id="JAFKMR010000031">
    <property type="protein sequence ID" value="MBN8745458.1"/>
    <property type="molecule type" value="Genomic_DNA"/>
</dbReference>
<dbReference type="AlphaFoldDB" id="A0A8I1MXK9"/>
<feature type="compositionally biased region" description="Low complexity" evidence="2">
    <location>
        <begin position="9"/>
        <end position="22"/>
    </location>
</feature>
<evidence type="ECO:0000313" key="4">
    <source>
        <dbReference type="Proteomes" id="UP000664800"/>
    </source>
</evidence>
<reference evidence="3" key="1">
    <citation type="submission" date="2021-02" db="EMBL/GenBank/DDBJ databases">
        <title>Thiocyanate and organic carbon inputs drive convergent selection for specific autotrophic Afipia and Thiobacillus strains within complex microbiomes.</title>
        <authorList>
            <person name="Huddy R.J."/>
            <person name="Sachdeva R."/>
            <person name="Kadzinga F."/>
            <person name="Kantor R.S."/>
            <person name="Harrison S.T.L."/>
            <person name="Banfield J.F."/>
        </authorList>
    </citation>
    <scope>NUCLEOTIDE SEQUENCE</scope>
    <source>
        <strain evidence="3">SCN18_13_7_16_R3_B_64_19</strain>
    </source>
</reference>
<organism evidence="3 4">
    <name type="scientific">Thiomonas arsenitoxydans (strain DSM 22701 / CIP 110005 / 3As)</name>
    <dbReference type="NCBI Taxonomy" id="426114"/>
    <lineage>
        <taxon>Bacteria</taxon>
        <taxon>Pseudomonadati</taxon>
        <taxon>Pseudomonadota</taxon>
        <taxon>Betaproteobacteria</taxon>
        <taxon>Burkholderiales</taxon>
        <taxon>Thiomonas</taxon>
    </lineage>
</organism>
<feature type="region of interest" description="Disordered" evidence="2">
    <location>
        <begin position="8"/>
        <end position="28"/>
    </location>
</feature>
<dbReference type="Proteomes" id="UP000664800">
    <property type="component" value="Unassembled WGS sequence"/>
</dbReference>
<dbReference type="SUPFAM" id="SSF56672">
    <property type="entry name" value="DNA/RNA polymerases"/>
    <property type="match status" value="1"/>
</dbReference>
<sequence>MLWCALRLSDPSQPGESPGSGSAQDGAQDEAQAVATWALQFTPRVARLDEAVLMEVQASLRLFGGAVELDARVRAEGAALGVVTLAWAPTALGALALARAGSCEDDSVAVAVMDATPLPERLDPLPLAVLTATAPHADTLAQLGCRTLGDLRALPRSGLTRRFGPALVDALDQAYGLRNTLLAWVTVPETFCARLDLMARVETAMALLFAARRLLLQLQGWLVARNAGVTAFTLRWQHDSLHPRPGEEGDALLIRTAAPMRDMAHLSRLLAEHLARVQLAAPVETLSLEVDTVCDYRPPTASLLPDAAEERAALTQALERIAARLGPQRVVRPVLREDARPEWAQQWVPASESLRPRPTRSDGLPQPTFLLPEPLRLAVRQNRPLYQGELRLLLGPHRVEGGWWHRVDDANGTTTRQVARDYWVALSAHAGVLWVFQTREAGDATAWFLHGLFA</sequence>
<keyword evidence="1" id="KW-0227">DNA damage</keyword>
<name>A0A8I1MXK9_THIA3</name>
<dbReference type="PANTHER" id="PTHR35369:SF2">
    <property type="entry name" value="BLR3025 PROTEIN"/>
    <property type="match status" value="1"/>
</dbReference>
<comment type="caution">
    <text evidence="3">The sequence shown here is derived from an EMBL/GenBank/DDBJ whole genome shotgun (WGS) entry which is preliminary data.</text>
</comment>